<dbReference type="Gene3D" id="3.40.50.2000">
    <property type="entry name" value="Glycogen Phosphorylase B"/>
    <property type="match status" value="2"/>
</dbReference>
<dbReference type="Proteomes" id="UP000294527">
    <property type="component" value="Unassembled WGS sequence"/>
</dbReference>
<gene>
    <name evidence="4" type="ORF">E1I98_00095</name>
</gene>
<dbReference type="FunFam" id="3.40.50.2000:FF:000119">
    <property type="entry name" value="Glycosyl transferase group 1"/>
    <property type="match status" value="1"/>
</dbReference>
<keyword evidence="1 4" id="KW-0808">Transferase</keyword>
<organism evidence="4 5">
    <name type="scientific">Phocaeicola dorei</name>
    <dbReference type="NCBI Taxonomy" id="357276"/>
    <lineage>
        <taxon>Bacteria</taxon>
        <taxon>Pseudomonadati</taxon>
        <taxon>Bacteroidota</taxon>
        <taxon>Bacteroidia</taxon>
        <taxon>Bacteroidales</taxon>
        <taxon>Bacteroidaceae</taxon>
        <taxon>Phocaeicola</taxon>
    </lineage>
</organism>
<evidence type="ECO:0000259" key="2">
    <source>
        <dbReference type="Pfam" id="PF00534"/>
    </source>
</evidence>
<proteinExistence type="predicted"/>
<dbReference type="PANTHER" id="PTHR46401:SF2">
    <property type="entry name" value="GLYCOSYLTRANSFERASE WBBK-RELATED"/>
    <property type="match status" value="1"/>
</dbReference>
<feature type="domain" description="Glycosyltransferase subfamily 4-like N-terminal" evidence="3">
    <location>
        <begin position="67"/>
        <end position="169"/>
    </location>
</feature>
<evidence type="ECO:0000313" key="5">
    <source>
        <dbReference type="Proteomes" id="UP000294527"/>
    </source>
</evidence>
<dbReference type="InterPro" id="IPR028098">
    <property type="entry name" value="Glyco_trans_4-like_N"/>
</dbReference>
<evidence type="ECO:0000256" key="1">
    <source>
        <dbReference type="ARBA" id="ARBA00022679"/>
    </source>
</evidence>
<reference evidence="4 5" key="1">
    <citation type="journal article" date="2019" name="Nat. Microbiol.">
        <title>Genomic variation and strain-specific functional adaptation in the human gut microbiome during early life.</title>
        <authorList>
            <person name="Vatanen T."/>
            <person name="Plichta D.R."/>
            <person name="Somani J."/>
            <person name="Munch P.C."/>
            <person name="Arthur T.D."/>
            <person name="Hall A.B."/>
            <person name="Rudolf S."/>
            <person name="Oakeley E.J."/>
            <person name="Ke X."/>
            <person name="Young R.A."/>
            <person name="Haiser H.J."/>
            <person name="Kolde R."/>
            <person name="Yassour M."/>
            <person name="Luopajarvi K."/>
            <person name="Siljander H."/>
            <person name="Virtanen S.M."/>
            <person name="Ilonen J."/>
            <person name="Uibo R."/>
            <person name="Tillmann V."/>
            <person name="Mokurov S."/>
            <person name="Dorshakova N."/>
            <person name="Porter J.A."/>
            <person name="McHardy A.C."/>
            <person name="Lahdesmaki H."/>
            <person name="Vlamakis H."/>
            <person name="Huttenhower C."/>
            <person name="Knip M."/>
            <person name="Xavier R.J."/>
        </authorList>
    </citation>
    <scope>NUCLEOTIDE SEQUENCE [LARGE SCALE GENOMIC DNA]</scope>
    <source>
        <strain evidence="4 5">RJX1047</strain>
    </source>
</reference>
<evidence type="ECO:0000313" key="4">
    <source>
        <dbReference type="EMBL" id="TDA74918.1"/>
    </source>
</evidence>
<protein>
    <submittedName>
        <fullName evidence="4">Glycosyltransferase family 1 protein</fullName>
    </submittedName>
</protein>
<dbReference type="InterPro" id="IPR001296">
    <property type="entry name" value="Glyco_trans_1"/>
</dbReference>
<dbReference type="PANTHER" id="PTHR46401">
    <property type="entry name" value="GLYCOSYLTRANSFERASE WBBK-RELATED"/>
    <property type="match status" value="1"/>
</dbReference>
<feature type="domain" description="Glycosyl transferase family 1" evidence="2">
    <location>
        <begin position="190"/>
        <end position="348"/>
    </location>
</feature>
<dbReference type="Pfam" id="PF13439">
    <property type="entry name" value="Glyco_transf_4"/>
    <property type="match status" value="1"/>
</dbReference>
<dbReference type="Pfam" id="PF00534">
    <property type="entry name" value="Glycos_transf_1"/>
    <property type="match status" value="1"/>
</dbReference>
<sequence>MNVLVDFTQIPIQKVGVGVYAKETFRIPNKDVNELFFLLQDDDNDLRNAFLGSKIILVKSKFFRIFFFRFLLEQFYIPFLCYKYRINILHSLHYSFPIFLFKVKRIVTIHDLTFFIHPDVHTFIKRYYFRLFIKLACKYADRLICVSGSTKRDLERICTKISASIDVVPLSCSPKIQVEEQELELVKRKFGVGSHYMLFIGTLEPRKNILNLINGFYEFNRKNKGYNLVIVGKKGWFYESIFKLVEKLNLEGNVIFTGFVTTKEKFILLSGAHSFIYPSIYEGFGLPVLEAITYGVPTITSKLSSLPEVAGNAALYIDPYNVQNIAEIIETVNCDEEIRRRLILNSEKQKLKYSWEKTAYLTYSVYNRCGNI</sequence>
<dbReference type="GO" id="GO:0009103">
    <property type="term" value="P:lipopolysaccharide biosynthetic process"/>
    <property type="evidence" value="ECO:0007669"/>
    <property type="project" value="TreeGrafter"/>
</dbReference>
<evidence type="ECO:0000259" key="3">
    <source>
        <dbReference type="Pfam" id="PF13439"/>
    </source>
</evidence>
<dbReference type="GO" id="GO:0016757">
    <property type="term" value="F:glycosyltransferase activity"/>
    <property type="evidence" value="ECO:0007669"/>
    <property type="project" value="InterPro"/>
</dbReference>
<accession>A0A4R4GE95</accession>
<dbReference type="CDD" id="cd03809">
    <property type="entry name" value="GT4_MtfB-like"/>
    <property type="match status" value="1"/>
</dbReference>
<dbReference type="AlphaFoldDB" id="A0A4R4GE95"/>
<dbReference type="RefSeq" id="WP_132140276.1">
    <property type="nucleotide sequence ID" value="NZ_CAXSRD010000006.1"/>
</dbReference>
<name>A0A4R4GE95_9BACT</name>
<comment type="caution">
    <text evidence="4">The sequence shown here is derived from an EMBL/GenBank/DDBJ whole genome shotgun (WGS) entry which is preliminary data.</text>
</comment>
<dbReference type="SUPFAM" id="SSF53756">
    <property type="entry name" value="UDP-Glycosyltransferase/glycogen phosphorylase"/>
    <property type="match status" value="1"/>
</dbReference>
<dbReference type="EMBL" id="SLTU01000001">
    <property type="protein sequence ID" value="TDA74918.1"/>
    <property type="molecule type" value="Genomic_DNA"/>
</dbReference>